<dbReference type="AlphaFoldDB" id="X0Z2I6"/>
<proteinExistence type="predicted"/>
<dbReference type="InterPro" id="IPR058240">
    <property type="entry name" value="rSAM_sf"/>
</dbReference>
<dbReference type="PANTHER" id="PTHR43020:SF2">
    <property type="entry name" value="MITOCHONDRIAL TRNA METHYLTHIOTRANSFERASE CDK5RAP1"/>
    <property type="match status" value="1"/>
</dbReference>
<dbReference type="InterPro" id="IPR038135">
    <property type="entry name" value="Methylthiotransferase_N_sf"/>
</dbReference>
<dbReference type="Gene3D" id="3.40.50.12160">
    <property type="entry name" value="Methylthiotransferase, N-terminal domain"/>
    <property type="match status" value="1"/>
</dbReference>
<feature type="domain" description="Radical SAM core" evidence="3">
    <location>
        <begin position="89"/>
        <end position="224"/>
    </location>
</feature>
<evidence type="ECO:0000259" key="3">
    <source>
        <dbReference type="PROSITE" id="PS51918"/>
    </source>
</evidence>
<sequence>EQKAFSLLGRMSELKQENPGLIMGVVGCLAQQKGHELMKRFPQLDFVMGPRELGRIKEVLRRIDTDGKKIIATHLEPGPPQPVTCQGYFGGRVTGYLSIMEGCNNFCTYCIVPYVRGREISRSPEEIMIEAKNLISEGIKEITLLGQNVNSYRWEGVEKWNFVSLLREIKQLDGLLRLRFTTSHPKDLSEQLIQCFGDLDKLCPHIHLPFQAGSNPVLERMKRG</sequence>
<reference evidence="4" key="1">
    <citation type="journal article" date="2014" name="Front. Microbiol.">
        <title>High frequency of phylogenetically diverse reductive dehalogenase-homologous genes in deep subseafloor sedimentary metagenomes.</title>
        <authorList>
            <person name="Kawai M."/>
            <person name="Futagami T."/>
            <person name="Toyoda A."/>
            <person name="Takaki Y."/>
            <person name="Nishi S."/>
            <person name="Hori S."/>
            <person name="Arai W."/>
            <person name="Tsubouchi T."/>
            <person name="Morono Y."/>
            <person name="Uchiyama I."/>
            <person name="Ito T."/>
            <person name="Fujiyama A."/>
            <person name="Inagaki F."/>
            <person name="Takami H."/>
        </authorList>
    </citation>
    <scope>NUCLEOTIDE SEQUENCE</scope>
    <source>
        <strain evidence="4">Expedition CK06-06</strain>
    </source>
</reference>
<evidence type="ECO:0000313" key="4">
    <source>
        <dbReference type="EMBL" id="GAG42826.1"/>
    </source>
</evidence>
<dbReference type="Pfam" id="PF04055">
    <property type="entry name" value="Radical_SAM"/>
    <property type="match status" value="1"/>
</dbReference>
<comment type="cofactor">
    <cofactor evidence="1">
        <name>[4Fe-4S] cluster</name>
        <dbReference type="ChEBI" id="CHEBI:49883"/>
    </cofactor>
</comment>
<dbReference type="PROSITE" id="PS01278">
    <property type="entry name" value="MTTASE_RADICAL"/>
    <property type="match status" value="1"/>
</dbReference>
<name>X0Z2I6_9ZZZZ</name>
<dbReference type="InterPro" id="IPR023404">
    <property type="entry name" value="rSAM_horseshoe"/>
</dbReference>
<dbReference type="InterPro" id="IPR007197">
    <property type="entry name" value="rSAM"/>
</dbReference>
<comment type="caution">
    <text evidence="4">The sequence shown here is derived from an EMBL/GenBank/DDBJ whole genome shotgun (WGS) entry which is preliminary data.</text>
</comment>
<feature type="domain" description="MTTase N-terminal" evidence="2">
    <location>
        <begin position="1"/>
        <end position="65"/>
    </location>
</feature>
<organism evidence="4">
    <name type="scientific">marine sediment metagenome</name>
    <dbReference type="NCBI Taxonomy" id="412755"/>
    <lineage>
        <taxon>unclassified sequences</taxon>
        <taxon>metagenomes</taxon>
        <taxon>ecological metagenomes</taxon>
    </lineage>
</organism>
<dbReference type="InterPro" id="IPR013848">
    <property type="entry name" value="Methylthiotransferase_N"/>
</dbReference>
<feature type="non-terminal residue" evidence="4">
    <location>
        <position position="1"/>
    </location>
</feature>
<accession>X0Z2I6</accession>
<dbReference type="EMBL" id="BARS01053768">
    <property type="protein sequence ID" value="GAG42826.1"/>
    <property type="molecule type" value="Genomic_DNA"/>
</dbReference>
<dbReference type="GO" id="GO:0051539">
    <property type="term" value="F:4 iron, 4 sulfur cluster binding"/>
    <property type="evidence" value="ECO:0007669"/>
    <property type="project" value="UniProtKB-KW"/>
</dbReference>
<dbReference type="GO" id="GO:0005829">
    <property type="term" value="C:cytosol"/>
    <property type="evidence" value="ECO:0007669"/>
    <property type="project" value="TreeGrafter"/>
</dbReference>
<gene>
    <name evidence="4" type="ORF">S01H1_79718</name>
</gene>
<feature type="non-terminal residue" evidence="4">
    <location>
        <position position="224"/>
    </location>
</feature>
<dbReference type="GO" id="GO:0035597">
    <property type="term" value="F:tRNA-2-methylthio-N(6)-dimethylallyladenosine(37) synthase activity"/>
    <property type="evidence" value="ECO:0007669"/>
    <property type="project" value="TreeGrafter"/>
</dbReference>
<dbReference type="Pfam" id="PF00919">
    <property type="entry name" value="UPF0004"/>
    <property type="match status" value="1"/>
</dbReference>
<dbReference type="PROSITE" id="PS51449">
    <property type="entry name" value="MTTASE_N"/>
    <property type="match status" value="1"/>
</dbReference>
<protein>
    <submittedName>
        <fullName evidence="4">Uncharacterized protein</fullName>
    </submittedName>
</protein>
<dbReference type="GO" id="GO:0046872">
    <property type="term" value="F:metal ion binding"/>
    <property type="evidence" value="ECO:0007669"/>
    <property type="project" value="UniProtKB-KW"/>
</dbReference>
<dbReference type="SFLD" id="SFLDS00029">
    <property type="entry name" value="Radical_SAM"/>
    <property type="match status" value="1"/>
</dbReference>
<evidence type="ECO:0000259" key="2">
    <source>
        <dbReference type="PROSITE" id="PS51449"/>
    </source>
</evidence>
<dbReference type="PANTHER" id="PTHR43020">
    <property type="entry name" value="CDK5 REGULATORY SUBUNIT-ASSOCIATED PROTEIN 1"/>
    <property type="match status" value="1"/>
</dbReference>
<dbReference type="Gene3D" id="3.80.30.20">
    <property type="entry name" value="tm_1862 like domain"/>
    <property type="match status" value="1"/>
</dbReference>
<dbReference type="SUPFAM" id="SSF102114">
    <property type="entry name" value="Radical SAM enzymes"/>
    <property type="match status" value="1"/>
</dbReference>
<dbReference type="InterPro" id="IPR020612">
    <property type="entry name" value="Methylthiotransferase_CS"/>
</dbReference>
<evidence type="ECO:0000256" key="1">
    <source>
        <dbReference type="ARBA" id="ARBA00001966"/>
    </source>
</evidence>
<dbReference type="PROSITE" id="PS51918">
    <property type="entry name" value="RADICAL_SAM"/>
    <property type="match status" value="1"/>
</dbReference>